<sequence>MYELTIFHFMPDKLNLYSDIGNIMALKYRAKQRNIKVNVIDINETDGIDLSKADIFFIGGGSDREQSLATKELAKIKTQLKEAIEDGLPGLTICGGYQFLGKKYITPDGEVLEGLNILDFYTESQTERLTGDVVIESETFGTIVGFENHGGRTYHHFDTLGHVTYGYGNNATDKKEGIHYKNLLGTYLHGPVLPKNHEMTDYLLEVAAKRKGIPFEPKHINNTAEEQAKQVLIDRARKNNQSS</sequence>
<gene>
    <name evidence="1" type="ORF">QUC96_002675</name>
</gene>
<dbReference type="Proteomes" id="UP001234913">
    <property type="component" value="Chromosome"/>
</dbReference>
<name>A0ACD5FNG5_STAHY</name>
<reference evidence="1" key="1">
    <citation type="submission" date="2024-09" db="EMBL/GenBank/DDBJ databases">
        <authorList>
            <person name="Gagne-Thivierge C."/>
        </authorList>
    </citation>
    <scope>NUCLEOTIDE SEQUENCE</scope>
    <source>
        <strain evidence="1">SC310</strain>
    </source>
</reference>
<proteinExistence type="predicted"/>
<keyword evidence="1" id="KW-0315">Glutamine amidotransferase</keyword>
<dbReference type="EMBL" id="CP171742">
    <property type="protein sequence ID" value="XKR69751.1"/>
    <property type="molecule type" value="Genomic_DNA"/>
</dbReference>
<organism evidence="1 2">
    <name type="scientific">Staphylococcus hyicus</name>
    <dbReference type="NCBI Taxonomy" id="1284"/>
    <lineage>
        <taxon>Bacteria</taxon>
        <taxon>Bacillati</taxon>
        <taxon>Bacillota</taxon>
        <taxon>Bacilli</taxon>
        <taxon>Bacillales</taxon>
        <taxon>Staphylococcaceae</taxon>
        <taxon>Staphylococcus</taxon>
    </lineage>
</organism>
<accession>A0ACD5FNG5</accession>
<evidence type="ECO:0000313" key="1">
    <source>
        <dbReference type="EMBL" id="XKR69751.1"/>
    </source>
</evidence>
<protein>
    <submittedName>
        <fullName evidence="1">Type 1 glutamine amidotransferase</fullName>
    </submittedName>
</protein>
<keyword evidence="2" id="KW-1185">Reference proteome</keyword>
<evidence type="ECO:0000313" key="2">
    <source>
        <dbReference type="Proteomes" id="UP001234913"/>
    </source>
</evidence>